<evidence type="ECO:0000313" key="2">
    <source>
        <dbReference type="Proteomes" id="UP000544222"/>
    </source>
</evidence>
<organism evidence="1 2">
    <name type="scientific">Microbacter margulisiae</name>
    <dbReference type="NCBI Taxonomy" id="1350067"/>
    <lineage>
        <taxon>Bacteria</taxon>
        <taxon>Pseudomonadati</taxon>
        <taxon>Bacteroidota</taxon>
        <taxon>Bacteroidia</taxon>
        <taxon>Bacteroidales</taxon>
        <taxon>Porphyromonadaceae</taxon>
        <taxon>Microbacter</taxon>
    </lineage>
</organism>
<dbReference type="EMBL" id="JACHYB010000001">
    <property type="protein sequence ID" value="MBB3187228.1"/>
    <property type="molecule type" value="Genomic_DNA"/>
</dbReference>
<comment type="caution">
    <text evidence="1">The sequence shown here is derived from an EMBL/GenBank/DDBJ whole genome shotgun (WGS) entry which is preliminary data.</text>
</comment>
<sequence>MIYRTFFDGCWGGCRAVLLLPFGFRAARGHGNDHYGVHIHIVQPGVLALAAVVLWEADACLRYKISD</sequence>
<gene>
    <name evidence="1" type="ORF">FHX64_001391</name>
</gene>
<proteinExistence type="predicted"/>
<protein>
    <submittedName>
        <fullName evidence="1">Uncharacterized protein</fullName>
    </submittedName>
</protein>
<name>A0A7W5DS38_9PORP</name>
<reference evidence="1 2" key="1">
    <citation type="submission" date="2020-08" db="EMBL/GenBank/DDBJ databases">
        <title>Genomic Encyclopedia of Type Strains, Phase IV (KMG-IV): sequencing the most valuable type-strain genomes for metagenomic binning, comparative biology and taxonomic classification.</title>
        <authorList>
            <person name="Goeker M."/>
        </authorList>
    </citation>
    <scope>NUCLEOTIDE SEQUENCE [LARGE SCALE GENOMIC DNA]</scope>
    <source>
        <strain evidence="1 2">DSM 27471</strain>
    </source>
</reference>
<dbReference type="Proteomes" id="UP000544222">
    <property type="component" value="Unassembled WGS sequence"/>
</dbReference>
<keyword evidence="2" id="KW-1185">Reference proteome</keyword>
<dbReference type="AlphaFoldDB" id="A0A7W5DS38"/>
<evidence type="ECO:0000313" key="1">
    <source>
        <dbReference type="EMBL" id="MBB3187228.1"/>
    </source>
</evidence>
<accession>A0A7W5DS38</accession>